<protein>
    <recommendedName>
        <fullName evidence="4">Cobalt transporter subunit CbtB</fullName>
    </recommendedName>
</protein>
<feature type="transmembrane region" description="Helical" evidence="1">
    <location>
        <begin position="18"/>
        <end position="38"/>
    </location>
</feature>
<evidence type="ECO:0000256" key="1">
    <source>
        <dbReference type="SAM" id="Phobius"/>
    </source>
</evidence>
<gene>
    <name evidence="2" type="ORF">sS8_2002</name>
</gene>
<keyword evidence="1" id="KW-0472">Membrane</keyword>
<evidence type="ECO:0000313" key="3">
    <source>
        <dbReference type="Proteomes" id="UP000266313"/>
    </source>
</evidence>
<keyword evidence="1" id="KW-0812">Transmembrane</keyword>
<dbReference type="EMBL" id="AP017928">
    <property type="protein sequence ID" value="BBA33956.1"/>
    <property type="molecule type" value="Genomic_DNA"/>
</dbReference>
<dbReference type="Pfam" id="PF09489">
    <property type="entry name" value="CbtB"/>
    <property type="match status" value="1"/>
</dbReference>
<evidence type="ECO:0008006" key="4">
    <source>
        <dbReference type="Google" id="ProtNLM"/>
    </source>
</evidence>
<dbReference type="KEGG" id="mmai:sS8_2002"/>
<name>A0A250KR00_9GAMM</name>
<sequence>MVAQPFSDLTEASRLHRIIASFSAVLLGSLLILIVGFAPVDAVHNAAHDTRHSADFPCH</sequence>
<keyword evidence="1" id="KW-1133">Transmembrane helix</keyword>
<dbReference type="NCBIfam" id="TIGR02459">
    <property type="entry name" value="CbtB"/>
    <property type="match status" value="1"/>
</dbReference>
<dbReference type="Proteomes" id="UP000266313">
    <property type="component" value="Chromosome"/>
</dbReference>
<evidence type="ECO:0000313" key="2">
    <source>
        <dbReference type="EMBL" id="BBA33956.1"/>
    </source>
</evidence>
<proteinExistence type="predicted"/>
<dbReference type="InterPro" id="IPR012667">
    <property type="entry name" value="CbtB_put"/>
</dbReference>
<keyword evidence="3" id="KW-1185">Reference proteome</keyword>
<dbReference type="RefSeq" id="WP_119629464.1">
    <property type="nucleotide sequence ID" value="NZ_AP017928.1"/>
</dbReference>
<reference evidence="2 3" key="1">
    <citation type="submission" date="2016-12" db="EMBL/GenBank/DDBJ databases">
        <title>Genome sequencing of Methylocaldum marinum.</title>
        <authorList>
            <person name="Takeuchi M."/>
            <person name="Kamagata Y."/>
            <person name="Hiraoka S."/>
            <person name="Oshima K."/>
            <person name="Hattori M."/>
            <person name="Iwasaki W."/>
        </authorList>
    </citation>
    <scope>NUCLEOTIDE SEQUENCE [LARGE SCALE GENOMIC DNA]</scope>
    <source>
        <strain evidence="2 3">S8</strain>
    </source>
</reference>
<accession>A0A250KR00</accession>
<organism evidence="2 3">
    <name type="scientific">Methylocaldum marinum</name>
    <dbReference type="NCBI Taxonomy" id="1432792"/>
    <lineage>
        <taxon>Bacteria</taxon>
        <taxon>Pseudomonadati</taxon>
        <taxon>Pseudomonadota</taxon>
        <taxon>Gammaproteobacteria</taxon>
        <taxon>Methylococcales</taxon>
        <taxon>Methylococcaceae</taxon>
        <taxon>Methylocaldum</taxon>
    </lineage>
</organism>
<dbReference type="AlphaFoldDB" id="A0A250KR00"/>